<organism evidence="1 2">
    <name type="scientific">Hungatella hathewayi</name>
    <dbReference type="NCBI Taxonomy" id="154046"/>
    <lineage>
        <taxon>Bacteria</taxon>
        <taxon>Bacillati</taxon>
        <taxon>Bacillota</taxon>
        <taxon>Clostridia</taxon>
        <taxon>Lachnospirales</taxon>
        <taxon>Lachnospiraceae</taxon>
        <taxon>Hungatella</taxon>
    </lineage>
</organism>
<name>A0A413XDB7_9FIRM</name>
<evidence type="ECO:0000313" key="2">
    <source>
        <dbReference type="Proteomes" id="UP001055091"/>
    </source>
</evidence>
<dbReference type="RefSeq" id="WP_118042865.1">
    <property type="nucleotide sequence ID" value="NZ_BQNJ01000001.1"/>
</dbReference>
<reference evidence="1" key="1">
    <citation type="submission" date="2022-01" db="EMBL/GenBank/DDBJ databases">
        <title>Novel bile acid biosynthetic pathways are enriched in the microbiome of centenarians.</title>
        <authorList>
            <person name="Sato Y."/>
            <person name="Atarashi K."/>
            <person name="Plichta R.D."/>
            <person name="Arai Y."/>
            <person name="Sasajima S."/>
            <person name="Kearney M.S."/>
            <person name="Suda W."/>
            <person name="Takeshita K."/>
            <person name="Sasaki T."/>
            <person name="Okamoto S."/>
            <person name="Skelly N.A."/>
            <person name="Okamura Y."/>
            <person name="Vlamakis H."/>
            <person name="Li Y."/>
            <person name="Tanoue T."/>
            <person name="Takei H."/>
            <person name="Nittono H."/>
            <person name="Narushima S."/>
            <person name="Irie J."/>
            <person name="Itoh H."/>
            <person name="Moriya K."/>
            <person name="Sugiura Y."/>
            <person name="Suematsu M."/>
            <person name="Moritoki N."/>
            <person name="Shibata S."/>
            <person name="Littman R.D."/>
            <person name="Fischbach A.M."/>
            <person name="Uwamino Y."/>
            <person name="Inoue T."/>
            <person name="Honda A."/>
            <person name="Hattori M."/>
            <person name="Murai T."/>
            <person name="Xavier J.R."/>
            <person name="Hirose N."/>
            <person name="Honda K."/>
        </authorList>
    </citation>
    <scope>NUCLEOTIDE SEQUENCE</scope>
    <source>
        <strain evidence="1">CE91-St55</strain>
    </source>
</reference>
<accession>A0A413XDB7</accession>
<dbReference type="AlphaFoldDB" id="A0A413XDB7"/>
<comment type="caution">
    <text evidence="1">The sequence shown here is derived from an EMBL/GenBank/DDBJ whole genome shotgun (WGS) entry which is preliminary data.</text>
</comment>
<gene>
    <name evidence="1" type="ORF">CE91St55_14190</name>
</gene>
<dbReference type="EMBL" id="BQNJ01000001">
    <property type="protein sequence ID" value="GKG99437.1"/>
    <property type="molecule type" value="Genomic_DNA"/>
</dbReference>
<proteinExistence type="predicted"/>
<protein>
    <submittedName>
        <fullName evidence="1">Uncharacterized protein</fullName>
    </submittedName>
</protein>
<evidence type="ECO:0000313" key="1">
    <source>
        <dbReference type="EMBL" id="GKG99437.1"/>
    </source>
</evidence>
<dbReference type="Proteomes" id="UP001055091">
    <property type="component" value="Unassembled WGS sequence"/>
</dbReference>
<dbReference type="Pfam" id="PF09950">
    <property type="entry name" value="Major_capside"/>
    <property type="match status" value="1"/>
</dbReference>
<sequence>MEFKNMGTYDGGVISSSPATAMASQRFRTMDAAAIANNGAFLQSELEKKDNVIRQPLTSFTYSRDLPIRVGGGWAEFVSAMNVDYGVTGGSEDGPVHAGGANGIPMVQANFDKGLFKTHIFSVGMRIMWVDMQREKLTGRSLESILRDGIRMTYDKHMDANTYVGIKRYGSTGLLNNPNVTTANAAATGASSSTKFKDKTPDQILQDINDAILAVWAAAEYDRDAVPNHIIMPYEQINYLATTKVTELAEKTILQFLLDNNVAKTNGSDLYIGGCSWCKGAGTGDTDRMLVYINKDRYVAMDELAPLSRAMTQPNAENVCYDTAYMANLSEVELYYENIMRYVDGI</sequence>
<dbReference type="InterPro" id="IPR020049">
    <property type="entry name" value="Major_capsid-like"/>
</dbReference>
<dbReference type="PIRSF" id="PIRSF029202">
    <property type="entry name" value="UCP029202"/>
    <property type="match status" value="1"/>
</dbReference>